<dbReference type="RefSeq" id="WP_025061835.1">
    <property type="nucleotide sequence ID" value="NZ_RAQK01000002.1"/>
</dbReference>
<dbReference type="Pfam" id="PF13302">
    <property type="entry name" value="Acetyltransf_3"/>
    <property type="match status" value="1"/>
</dbReference>
<dbReference type="Proteomes" id="UP000284407">
    <property type="component" value="Unassembled WGS sequence"/>
</dbReference>
<gene>
    <name evidence="2" type="ORF">C8N30_3240</name>
</gene>
<feature type="domain" description="N-acetyltransferase" evidence="1">
    <location>
        <begin position="12"/>
        <end position="154"/>
    </location>
</feature>
<accession>A0A420DIT5</accession>
<dbReference type="InterPro" id="IPR000182">
    <property type="entry name" value="GNAT_dom"/>
</dbReference>
<organism evidence="2 3">
    <name type="scientific">Sulfitobacter guttiformis</name>
    <dbReference type="NCBI Taxonomy" id="74349"/>
    <lineage>
        <taxon>Bacteria</taxon>
        <taxon>Pseudomonadati</taxon>
        <taxon>Pseudomonadota</taxon>
        <taxon>Alphaproteobacteria</taxon>
        <taxon>Rhodobacterales</taxon>
        <taxon>Roseobacteraceae</taxon>
        <taxon>Sulfitobacter</taxon>
    </lineage>
</organism>
<protein>
    <submittedName>
        <fullName evidence="2">RimJ/RimL family protein N-acetyltransferase</fullName>
    </submittedName>
</protein>
<evidence type="ECO:0000259" key="1">
    <source>
        <dbReference type="Pfam" id="PF13302"/>
    </source>
</evidence>
<keyword evidence="2" id="KW-0808">Transferase</keyword>
<reference evidence="2 3" key="1">
    <citation type="submission" date="2018-09" db="EMBL/GenBank/DDBJ databases">
        <title>Genomic Encyclopedia of Archaeal and Bacterial Type Strains, Phase II (KMG-II): from individual species to whole genera.</title>
        <authorList>
            <person name="Goeker M."/>
        </authorList>
    </citation>
    <scope>NUCLEOTIDE SEQUENCE [LARGE SCALE GENOMIC DNA]</scope>
    <source>
        <strain evidence="2 3">DSM 11458</strain>
    </source>
</reference>
<dbReference type="PANTHER" id="PTHR43792:SF1">
    <property type="entry name" value="N-ACETYLTRANSFERASE DOMAIN-CONTAINING PROTEIN"/>
    <property type="match status" value="1"/>
</dbReference>
<proteinExistence type="predicted"/>
<dbReference type="STRING" id="1443111.Z949_1260"/>
<dbReference type="Gene3D" id="3.40.630.30">
    <property type="match status" value="1"/>
</dbReference>
<evidence type="ECO:0000313" key="2">
    <source>
        <dbReference type="EMBL" id="RKE94131.1"/>
    </source>
</evidence>
<dbReference type="InterPro" id="IPR051531">
    <property type="entry name" value="N-acetyltransferase"/>
</dbReference>
<dbReference type="GO" id="GO:0016747">
    <property type="term" value="F:acyltransferase activity, transferring groups other than amino-acyl groups"/>
    <property type="evidence" value="ECO:0007669"/>
    <property type="project" value="InterPro"/>
</dbReference>
<dbReference type="OrthoDB" id="6293260at2"/>
<dbReference type="SUPFAM" id="SSF55729">
    <property type="entry name" value="Acyl-CoA N-acyltransferases (Nat)"/>
    <property type="match status" value="1"/>
</dbReference>
<name>A0A420DIT5_9RHOB</name>
<sequence>MSRNIPTINTPRVTLRGMRREDFERYAAIWANPEVVSHISGKPWPRARSWDSFLRNAGHWQIAGFGQWAVQIRGYAEMAGQAGFFFGSRGLGDDFDPYPEAAWLLDPAFQGQGYGMDAAAAAHDWFDRVVAGRTVCVVTPENESSLRISTALGYVPLRHVTTEGESVLLMTRKGPPV</sequence>
<dbReference type="AlphaFoldDB" id="A0A420DIT5"/>
<comment type="caution">
    <text evidence="2">The sequence shown here is derived from an EMBL/GenBank/DDBJ whole genome shotgun (WGS) entry which is preliminary data.</text>
</comment>
<dbReference type="PANTHER" id="PTHR43792">
    <property type="entry name" value="GNAT FAMILY, PUTATIVE (AFU_ORTHOLOGUE AFUA_3G00765)-RELATED-RELATED"/>
    <property type="match status" value="1"/>
</dbReference>
<evidence type="ECO:0000313" key="3">
    <source>
        <dbReference type="Proteomes" id="UP000284407"/>
    </source>
</evidence>
<dbReference type="InterPro" id="IPR016181">
    <property type="entry name" value="Acyl_CoA_acyltransferase"/>
</dbReference>
<keyword evidence="3" id="KW-1185">Reference proteome</keyword>
<dbReference type="EMBL" id="RAQK01000002">
    <property type="protein sequence ID" value="RKE94131.1"/>
    <property type="molecule type" value="Genomic_DNA"/>
</dbReference>